<protein>
    <submittedName>
        <fullName evidence="2">DEAD/DEAH box helicase family protein</fullName>
    </submittedName>
</protein>
<accession>A0AAW4SYK7</accession>
<keyword evidence="2" id="KW-0547">Nucleotide-binding</keyword>
<name>A0AAW4SYK7_9BACE</name>
<dbReference type="EMBL" id="JAIWYE010000012">
    <property type="protein sequence ID" value="MCA4702978.1"/>
    <property type="molecule type" value="Genomic_DNA"/>
</dbReference>
<dbReference type="AlphaFoldDB" id="A0AAW4SYK7"/>
<evidence type="ECO:0000313" key="3">
    <source>
        <dbReference type="Proteomes" id="UP001198461"/>
    </source>
</evidence>
<keyword evidence="1" id="KW-0812">Transmembrane</keyword>
<keyword evidence="2" id="KW-0067">ATP-binding</keyword>
<proteinExistence type="predicted"/>
<gene>
    <name evidence="2" type="ORF">LD004_05035</name>
</gene>
<keyword evidence="1" id="KW-0472">Membrane</keyword>
<reference evidence="2" key="1">
    <citation type="submission" date="2023-08" db="EMBL/GenBank/DDBJ databases">
        <title>Mucin Metabolism Genes Underlie the Key Renovations of Bacteroides xylanisolvens Genomes in Captive Great Apes.</title>
        <authorList>
            <person name="Nishida A.H."/>
        </authorList>
    </citation>
    <scope>NUCLEOTIDE SEQUENCE</scope>
    <source>
        <strain evidence="2">P13.H9</strain>
    </source>
</reference>
<keyword evidence="1" id="KW-1133">Transmembrane helix</keyword>
<feature type="transmembrane region" description="Helical" evidence="1">
    <location>
        <begin position="624"/>
        <end position="643"/>
    </location>
</feature>
<keyword evidence="2" id="KW-0347">Helicase</keyword>
<sequence>METRYIKINKDANNKIQYLKEVLPKIPANTILYKKLTGLGATYGELKADRHSIIIEPNVPVIIGKCEDSKHKADALFGVYKGVNTEDVIEYLNKNKGRFYKILTTPESFKKVKDAFEAMDMDIRFTCFLLFDECHKVTKDVDYRNDITLPLDDFFDFEEKALVSATPIEVTDPRFEQQGFQILEIQPTFEYTRNIQVSHTNNILETTKNILSLIKSTNGSNNQYNCFFINSTDIIYSLIKQMDIQDDSVVFCADQSVDKLKRLKFKNACSKWDRNKIKMYNFFTSRFYNALDIELDEQPNIIIISDVYFAEQTMVDPYCDVIQIVGRFRNGVSNIVHISNTNKDLPQRSMEEIKLYIHSSEEVYKILTSYYNTATTKEARDAYRSARDSVPYNKYLDKKQNKNWFAIDNYINEEILKGYYHDRESLVNAYKNTGAFNVESTGFSYPLGDTERLKRENRCISLKEKRKVIVSQLELLDNTELDMQFKRDLIESDEFIVKAYDCLGKGEIERLNYSQSKIQEAMILKQYQTRSKGGETVALIKNSFRIGRKYKLDYIKKEIKRIYELMEVPPHKAITSKTIEEFFHTENAWIGKDKARLIIREYKRYTTILERTLFIWGCSKNVEYAIILIVRLSLTWIIGIYFIL</sequence>
<dbReference type="Proteomes" id="UP001198461">
    <property type="component" value="Unassembled WGS sequence"/>
</dbReference>
<organism evidence="2 3">
    <name type="scientific">Bacteroides xylanisolvens</name>
    <dbReference type="NCBI Taxonomy" id="371601"/>
    <lineage>
        <taxon>Bacteria</taxon>
        <taxon>Pseudomonadati</taxon>
        <taxon>Bacteroidota</taxon>
        <taxon>Bacteroidia</taxon>
        <taxon>Bacteroidales</taxon>
        <taxon>Bacteroidaceae</taxon>
        <taxon>Bacteroides</taxon>
    </lineage>
</organism>
<comment type="caution">
    <text evidence="2">The sequence shown here is derived from an EMBL/GenBank/DDBJ whole genome shotgun (WGS) entry which is preliminary data.</text>
</comment>
<dbReference type="GO" id="GO:0004386">
    <property type="term" value="F:helicase activity"/>
    <property type="evidence" value="ECO:0007669"/>
    <property type="project" value="UniProtKB-KW"/>
</dbReference>
<keyword evidence="2" id="KW-0378">Hydrolase</keyword>
<evidence type="ECO:0000313" key="2">
    <source>
        <dbReference type="EMBL" id="MCA4702978.1"/>
    </source>
</evidence>
<dbReference type="RefSeq" id="WP_225450600.1">
    <property type="nucleotide sequence ID" value="NZ_JAIWXB010000011.1"/>
</dbReference>
<evidence type="ECO:0000256" key="1">
    <source>
        <dbReference type="SAM" id="Phobius"/>
    </source>
</evidence>